<dbReference type="Gene3D" id="1.10.150.50">
    <property type="entry name" value="Transcription Factor, Ets-1"/>
    <property type="match status" value="1"/>
</dbReference>
<keyword evidence="2" id="KW-1185">Reference proteome</keyword>
<dbReference type="Proteomes" id="UP000789901">
    <property type="component" value="Unassembled WGS sequence"/>
</dbReference>
<dbReference type="InterPro" id="IPR013761">
    <property type="entry name" value="SAM/pointed_sf"/>
</dbReference>
<evidence type="ECO:0000313" key="1">
    <source>
        <dbReference type="EMBL" id="CAG8843309.1"/>
    </source>
</evidence>
<sequence>DLIAQGKCMFARSGVHLLDVGIIKLDNNQGNIELWREHSQKLERLAVENRVHKCKNLTTGIRAATGTVVAGFPLKVEDEIPETADYGSNEQYPSLALSSTEDNLLQTLSQSSTEDNLVEEFKEKDKEKLIDFLQKQNLFLSEKHFETLHKKEIVGHDFIKMDKQDFKECGLELGLAIRFADFVKKFNDQMKNSSRARDQYKSNIKLKICEETLQETTSEESTEG</sequence>
<feature type="non-terminal residue" evidence="1">
    <location>
        <position position="224"/>
    </location>
</feature>
<protein>
    <submittedName>
        <fullName evidence="1">21304_t:CDS:1</fullName>
    </submittedName>
</protein>
<accession>A0ABN7WXU6</accession>
<name>A0ABN7WXU6_GIGMA</name>
<proteinExistence type="predicted"/>
<feature type="non-terminal residue" evidence="1">
    <location>
        <position position="1"/>
    </location>
</feature>
<comment type="caution">
    <text evidence="1">The sequence shown here is derived from an EMBL/GenBank/DDBJ whole genome shotgun (WGS) entry which is preliminary data.</text>
</comment>
<dbReference type="EMBL" id="CAJVQB010071987">
    <property type="protein sequence ID" value="CAG8843309.1"/>
    <property type="molecule type" value="Genomic_DNA"/>
</dbReference>
<organism evidence="1 2">
    <name type="scientific">Gigaspora margarita</name>
    <dbReference type="NCBI Taxonomy" id="4874"/>
    <lineage>
        <taxon>Eukaryota</taxon>
        <taxon>Fungi</taxon>
        <taxon>Fungi incertae sedis</taxon>
        <taxon>Mucoromycota</taxon>
        <taxon>Glomeromycotina</taxon>
        <taxon>Glomeromycetes</taxon>
        <taxon>Diversisporales</taxon>
        <taxon>Gigasporaceae</taxon>
        <taxon>Gigaspora</taxon>
    </lineage>
</organism>
<gene>
    <name evidence="1" type="ORF">GMARGA_LOCUS36472</name>
</gene>
<evidence type="ECO:0000313" key="2">
    <source>
        <dbReference type="Proteomes" id="UP000789901"/>
    </source>
</evidence>
<reference evidence="1 2" key="1">
    <citation type="submission" date="2021-06" db="EMBL/GenBank/DDBJ databases">
        <authorList>
            <person name="Kallberg Y."/>
            <person name="Tangrot J."/>
            <person name="Rosling A."/>
        </authorList>
    </citation>
    <scope>NUCLEOTIDE SEQUENCE [LARGE SCALE GENOMIC DNA]</scope>
    <source>
        <strain evidence="1 2">120-4 pot B 10/14</strain>
    </source>
</reference>